<evidence type="ECO:0000313" key="1">
    <source>
        <dbReference type="EMBL" id="EXX59549.1"/>
    </source>
</evidence>
<reference evidence="1 2" key="1">
    <citation type="submission" date="2014-02" db="EMBL/GenBank/DDBJ databases">
        <title>Single nucleus genome sequencing reveals high similarity among nuclei of an endomycorrhizal fungus.</title>
        <authorList>
            <person name="Lin K."/>
            <person name="Geurts R."/>
            <person name="Zhang Z."/>
            <person name="Limpens E."/>
            <person name="Saunders D.G."/>
            <person name="Mu D."/>
            <person name="Pang E."/>
            <person name="Cao H."/>
            <person name="Cha H."/>
            <person name="Lin T."/>
            <person name="Zhou Q."/>
            <person name="Shang Y."/>
            <person name="Li Y."/>
            <person name="Ivanov S."/>
            <person name="Sharma T."/>
            <person name="Velzen R.V."/>
            <person name="Ruijter N.D."/>
            <person name="Aanen D.K."/>
            <person name="Win J."/>
            <person name="Kamoun S."/>
            <person name="Bisseling T."/>
            <person name="Huang S."/>
        </authorList>
    </citation>
    <scope>NUCLEOTIDE SEQUENCE [LARGE SCALE GENOMIC DNA]</scope>
    <source>
        <strain evidence="2">DAOM197198w</strain>
    </source>
</reference>
<gene>
    <name evidence="1" type="ORF">RirG_188060</name>
</gene>
<comment type="caution">
    <text evidence="1">The sequence shown here is derived from an EMBL/GenBank/DDBJ whole genome shotgun (WGS) entry which is preliminary data.</text>
</comment>
<evidence type="ECO:0000313" key="2">
    <source>
        <dbReference type="Proteomes" id="UP000022910"/>
    </source>
</evidence>
<dbReference type="HOGENOM" id="CLU_2151834_0_0_1"/>
<keyword evidence="2" id="KW-1185">Reference proteome</keyword>
<dbReference type="OrthoDB" id="2344502at2759"/>
<sequence>MDTETIEDTKYDVSRYCHDAADVCVWIERWIDNQELKHELITVTQLTETQIGSNILYRWMTLFSLALTIYTDSQAAIHSINRIQYMSTRKWLKRNNVLILIKVALLLRKKKIDLKFVKNKWMF</sequence>
<dbReference type="EMBL" id="JEMT01026363">
    <property type="protein sequence ID" value="EXX59549.1"/>
    <property type="molecule type" value="Genomic_DNA"/>
</dbReference>
<organism evidence="1 2">
    <name type="scientific">Rhizophagus irregularis (strain DAOM 197198w)</name>
    <name type="common">Glomus intraradices</name>
    <dbReference type="NCBI Taxonomy" id="1432141"/>
    <lineage>
        <taxon>Eukaryota</taxon>
        <taxon>Fungi</taxon>
        <taxon>Fungi incertae sedis</taxon>
        <taxon>Mucoromycota</taxon>
        <taxon>Glomeromycotina</taxon>
        <taxon>Glomeromycetes</taxon>
        <taxon>Glomerales</taxon>
        <taxon>Glomeraceae</taxon>
        <taxon>Rhizophagus</taxon>
    </lineage>
</organism>
<proteinExistence type="predicted"/>
<evidence type="ECO:0008006" key="3">
    <source>
        <dbReference type="Google" id="ProtNLM"/>
    </source>
</evidence>
<accession>A0A015JWS8</accession>
<dbReference type="AlphaFoldDB" id="A0A015JWS8"/>
<name>A0A015JWS8_RHIIW</name>
<protein>
    <recommendedName>
        <fullName evidence="3">RNase H type-1 domain-containing protein</fullName>
    </recommendedName>
</protein>
<dbReference type="Proteomes" id="UP000022910">
    <property type="component" value="Unassembled WGS sequence"/>
</dbReference>